<reference evidence="3" key="1">
    <citation type="journal article" date="2021" name="Open Biol.">
        <title>Shared evolutionary footprints suggest mitochondrial oxidative damage underlies multiple complex I losses in fungi.</title>
        <authorList>
            <person name="Schikora-Tamarit M.A."/>
            <person name="Marcet-Houben M."/>
            <person name="Nosek J."/>
            <person name="Gabaldon T."/>
        </authorList>
    </citation>
    <scope>NUCLEOTIDE SEQUENCE</scope>
    <source>
        <strain evidence="3">CBS6075</strain>
    </source>
</reference>
<sequence>MYLKGSPSGAFVRQLANCRWKSAFTLPQRRTYTESSGKTPSLDDLLERTKAIFPTNRIITKKARQLVELGAGSRPDLLPIKIGVVQSPSITPGLFLDVLLCDPLDPDQSWFEQLRQRRTTKKDNFWVRYGENGVKSPILSRDLRVIQNETVGDNSSKNELHRELFRNIEFLEINQPDLLHQSGSQVSETTSTVQNSVPTDCHLYIYVKSRPGEPLEVGDYPSLTVLNTSIQEHGASFQSQTHDDLVVDLEKANLANKLLLESPNNVSKYLELVKNSRITSLLFTLSRETSGDKPFVLLLQSLLSDIDQQLKFEQKPDIVREVDSLKKEIDSWAQLSHFELQSKIAPYLNDVLIQRFSKVAQIVPNIDDFDLVLSKYLFDDETYIQKSMFNFTPVKCHGSLLESTAKLNYLEGKVDLLLPPSTQEPEPLASPLSILKHKVINSDLPALQNQVSRTVLHNLAAINLPVFAVCSVGHVIDYISVDTAVAIVVFSFAISSNNISKAVYRYLAEFKNRYLDNTRTSIDRSFEHLRQRLERNLEENGLNKEEKQRLRQQLTNELSKLT</sequence>
<comment type="caution">
    <text evidence="3">The sequence shown here is derived from an EMBL/GenBank/DDBJ whole genome shotgun (WGS) entry which is preliminary data.</text>
</comment>
<gene>
    <name evidence="3" type="ORF">OGAPHI_005748</name>
</gene>
<reference evidence="3" key="2">
    <citation type="submission" date="2021-01" db="EMBL/GenBank/DDBJ databases">
        <authorList>
            <person name="Schikora-Tamarit M.A."/>
        </authorList>
    </citation>
    <scope>NUCLEOTIDE SEQUENCE</scope>
    <source>
        <strain evidence="3">CBS6075</strain>
    </source>
</reference>
<dbReference type="PANTHER" id="PTHR38644:SF1">
    <property type="entry name" value="EXPRESSED PROTEIN"/>
    <property type="match status" value="1"/>
</dbReference>
<dbReference type="RefSeq" id="XP_046059585.1">
    <property type="nucleotide sequence ID" value="XM_046206963.1"/>
</dbReference>
<proteinExistence type="predicted"/>
<feature type="coiled-coil region" evidence="1">
    <location>
        <begin position="530"/>
        <end position="557"/>
    </location>
</feature>
<evidence type="ECO:0000313" key="4">
    <source>
        <dbReference type="Proteomes" id="UP000769157"/>
    </source>
</evidence>
<keyword evidence="4" id="KW-1185">Reference proteome</keyword>
<accession>A0A9P8T299</accession>
<dbReference type="Proteomes" id="UP000769157">
    <property type="component" value="Unassembled WGS sequence"/>
</dbReference>
<feature type="domain" description="Mmc1 C-terminal" evidence="2">
    <location>
        <begin position="326"/>
        <end position="519"/>
    </location>
</feature>
<evidence type="ECO:0000256" key="1">
    <source>
        <dbReference type="SAM" id="Coils"/>
    </source>
</evidence>
<organism evidence="3 4">
    <name type="scientific">Ogataea philodendri</name>
    <dbReference type="NCBI Taxonomy" id="1378263"/>
    <lineage>
        <taxon>Eukaryota</taxon>
        <taxon>Fungi</taxon>
        <taxon>Dikarya</taxon>
        <taxon>Ascomycota</taxon>
        <taxon>Saccharomycotina</taxon>
        <taxon>Pichiomycetes</taxon>
        <taxon>Pichiales</taxon>
        <taxon>Pichiaceae</taxon>
        <taxon>Ogataea</taxon>
    </lineage>
</organism>
<dbReference type="PANTHER" id="PTHR38644">
    <property type="entry name" value="EXPRESSED PROTEIN"/>
    <property type="match status" value="1"/>
</dbReference>
<name>A0A9P8T299_9ASCO</name>
<evidence type="ECO:0000259" key="2">
    <source>
        <dbReference type="Pfam" id="PF23868"/>
    </source>
</evidence>
<dbReference type="AlphaFoldDB" id="A0A9P8T299"/>
<keyword evidence="1" id="KW-0175">Coiled coil</keyword>
<dbReference type="Pfam" id="PF23868">
    <property type="entry name" value="Mmc1_C"/>
    <property type="match status" value="1"/>
</dbReference>
<protein>
    <recommendedName>
        <fullName evidence="2">Mmc1 C-terminal domain-containing protein</fullName>
    </recommendedName>
</protein>
<dbReference type="OrthoDB" id="4083320at2759"/>
<evidence type="ECO:0000313" key="3">
    <source>
        <dbReference type="EMBL" id="KAH3662496.1"/>
    </source>
</evidence>
<dbReference type="GeneID" id="70237712"/>
<dbReference type="InterPro" id="IPR056196">
    <property type="entry name" value="Mmc1_C"/>
</dbReference>
<dbReference type="EMBL" id="JAEUBE010000378">
    <property type="protein sequence ID" value="KAH3662496.1"/>
    <property type="molecule type" value="Genomic_DNA"/>
</dbReference>